<feature type="transmembrane region" description="Helical" evidence="1">
    <location>
        <begin position="70"/>
        <end position="89"/>
    </location>
</feature>
<dbReference type="OMA" id="DWSHTHV"/>
<evidence type="ECO:0000256" key="1">
    <source>
        <dbReference type="SAM" id="Phobius"/>
    </source>
</evidence>
<reference evidence="2 3" key="1">
    <citation type="submission" date="2015-04" db="EMBL/GenBank/DDBJ databases">
        <authorList>
            <person name="Syromyatnikov M.Y."/>
            <person name="Popov V.N."/>
        </authorList>
    </citation>
    <scope>NUCLEOTIDE SEQUENCE [LARGE SCALE GENOMIC DNA]</scope>
    <source>
        <strain evidence="2">WF-38-12</strain>
    </source>
</reference>
<dbReference type="STRING" id="28573.A0A0U1LYT1"/>
<feature type="transmembrane region" description="Helical" evidence="1">
    <location>
        <begin position="39"/>
        <end position="58"/>
    </location>
</feature>
<evidence type="ECO:0008006" key="4">
    <source>
        <dbReference type="Google" id="ProtNLM"/>
    </source>
</evidence>
<keyword evidence="3" id="KW-1185">Reference proteome</keyword>
<dbReference type="Proteomes" id="UP000054383">
    <property type="component" value="Unassembled WGS sequence"/>
</dbReference>
<sequence length="138" mass="15266">MLGLVGLATSTGCYIADWNETHIYNPNWAPHAKFHNGQTMSMGLLLGLTTLYYLYGPPASSSLPLAQQRSALWTAAWVASLYWTTQFSALFYPGSLAVDPEFGEGQPQVYLVSGFLSMTVVGIWLEMKRLKNVAKRVD</sequence>
<dbReference type="OrthoDB" id="2819018at2759"/>
<dbReference type="Pfam" id="PF20345">
    <property type="entry name" value="DUF6640"/>
    <property type="match status" value="1"/>
</dbReference>
<feature type="transmembrane region" description="Helical" evidence="1">
    <location>
        <begin position="109"/>
        <end position="127"/>
    </location>
</feature>
<dbReference type="EMBL" id="CVMT01000004">
    <property type="protein sequence ID" value="CRG88262.1"/>
    <property type="molecule type" value="Genomic_DNA"/>
</dbReference>
<keyword evidence="1" id="KW-1133">Transmembrane helix</keyword>
<protein>
    <recommendedName>
        <fullName evidence="4">Acetyltransferase</fullName>
    </recommendedName>
</protein>
<evidence type="ECO:0000313" key="3">
    <source>
        <dbReference type="Proteomes" id="UP000054383"/>
    </source>
</evidence>
<name>A0A0U1LYT1_TALIS</name>
<organism evidence="2 3">
    <name type="scientific">Talaromyces islandicus</name>
    <name type="common">Penicillium islandicum</name>
    <dbReference type="NCBI Taxonomy" id="28573"/>
    <lineage>
        <taxon>Eukaryota</taxon>
        <taxon>Fungi</taxon>
        <taxon>Dikarya</taxon>
        <taxon>Ascomycota</taxon>
        <taxon>Pezizomycotina</taxon>
        <taxon>Eurotiomycetes</taxon>
        <taxon>Eurotiomycetidae</taxon>
        <taxon>Eurotiales</taxon>
        <taxon>Trichocomaceae</taxon>
        <taxon>Talaromyces</taxon>
        <taxon>Talaromyces sect. Islandici</taxon>
    </lineage>
</organism>
<evidence type="ECO:0000313" key="2">
    <source>
        <dbReference type="EMBL" id="CRG88262.1"/>
    </source>
</evidence>
<dbReference type="AlphaFoldDB" id="A0A0U1LYT1"/>
<accession>A0A0U1LYT1</accession>
<proteinExistence type="predicted"/>
<keyword evidence="1" id="KW-0472">Membrane</keyword>
<dbReference type="InterPro" id="IPR046580">
    <property type="entry name" value="DUF6640"/>
</dbReference>
<gene>
    <name evidence="2" type="ORF">PISL3812_05290</name>
</gene>
<keyword evidence="1" id="KW-0812">Transmembrane</keyword>